<dbReference type="Proteomes" id="UP000663844">
    <property type="component" value="Unassembled WGS sequence"/>
</dbReference>
<protein>
    <submittedName>
        <fullName evidence="1">Uncharacterized protein</fullName>
    </submittedName>
</protein>
<dbReference type="InterPro" id="IPR036188">
    <property type="entry name" value="FAD/NAD-bd_sf"/>
</dbReference>
<proteinExistence type="predicted"/>
<dbReference type="SUPFAM" id="SSF54373">
    <property type="entry name" value="FAD-linked reductases, C-terminal domain"/>
    <property type="match status" value="1"/>
</dbReference>
<dbReference type="Gene3D" id="3.50.50.60">
    <property type="entry name" value="FAD/NAD(P)-binding domain"/>
    <property type="match status" value="1"/>
</dbReference>
<dbReference type="AlphaFoldDB" id="A0A820GGP8"/>
<comment type="caution">
    <text evidence="1">The sequence shown here is derived from an EMBL/GenBank/DDBJ whole genome shotgun (WGS) entry which is preliminary data.</text>
</comment>
<sequence>MYLKSDLWLPNYFMIDPVPLALTFAQLAIAKRVKLIEDCYVEETLAEEQRIINVMYLLIVQKCGHENLDFKLHQMYDILLKHVNICLKTKPIANFSMIHNPEEPIFSNGVPDTFHFSLLPDNWDDFYWILSNTMKRFPILAESECETLITSANSFTPDGRLIMNESAELVIYSMNRNIL</sequence>
<gene>
    <name evidence="1" type="ORF">OXD698_LOCUS44821</name>
</gene>
<dbReference type="EMBL" id="CAJOAZ010014154">
    <property type="protein sequence ID" value="CAF4276668.1"/>
    <property type="molecule type" value="Genomic_DNA"/>
</dbReference>
<organism evidence="1 2">
    <name type="scientific">Adineta steineri</name>
    <dbReference type="NCBI Taxonomy" id="433720"/>
    <lineage>
        <taxon>Eukaryota</taxon>
        <taxon>Metazoa</taxon>
        <taxon>Spiralia</taxon>
        <taxon>Gnathifera</taxon>
        <taxon>Rotifera</taxon>
        <taxon>Eurotatoria</taxon>
        <taxon>Bdelloidea</taxon>
        <taxon>Adinetida</taxon>
        <taxon>Adinetidae</taxon>
        <taxon>Adineta</taxon>
    </lineage>
</organism>
<name>A0A820GGP8_9BILA</name>
<dbReference type="Gene3D" id="3.30.9.10">
    <property type="entry name" value="D-Amino Acid Oxidase, subunit A, domain 2"/>
    <property type="match status" value="1"/>
</dbReference>
<accession>A0A820GGP8</accession>
<evidence type="ECO:0000313" key="2">
    <source>
        <dbReference type="Proteomes" id="UP000663844"/>
    </source>
</evidence>
<reference evidence="1" key="1">
    <citation type="submission" date="2021-02" db="EMBL/GenBank/DDBJ databases">
        <authorList>
            <person name="Nowell W R."/>
        </authorList>
    </citation>
    <scope>NUCLEOTIDE SEQUENCE</scope>
</reference>
<evidence type="ECO:0000313" key="1">
    <source>
        <dbReference type="EMBL" id="CAF4276668.1"/>
    </source>
</evidence>